<accession>A0ABD3RBL2</accession>
<dbReference type="EMBL" id="JALLPB020000336">
    <property type="protein sequence ID" value="KAL3810348.1"/>
    <property type="molecule type" value="Genomic_DNA"/>
</dbReference>
<feature type="compositionally biased region" description="Pro residues" evidence="1">
    <location>
        <begin position="24"/>
        <end position="39"/>
    </location>
</feature>
<evidence type="ECO:0000313" key="3">
    <source>
        <dbReference type="Proteomes" id="UP001530377"/>
    </source>
</evidence>
<dbReference type="AlphaFoldDB" id="A0ABD3RBL2"/>
<gene>
    <name evidence="2" type="ORF">ACHAXA_003077</name>
</gene>
<evidence type="ECO:0008006" key="4">
    <source>
        <dbReference type="Google" id="ProtNLM"/>
    </source>
</evidence>
<organism evidence="2 3">
    <name type="scientific">Cyclostephanos tholiformis</name>
    <dbReference type="NCBI Taxonomy" id="382380"/>
    <lineage>
        <taxon>Eukaryota</taxon>
        <taxon>Sar</taxon>
        <taxon>Stramenopiles</taxon>
        <taxon>Ochrophyta</taxon>
        <taxon>Bacillariophyta</taxon>
        <taxon>Coscinodiscophyceae</taxon>
        <taxon>Thalassiosirophycidae</taxon>
        <taxon>Stephanodiscales</taxon>
        <taxon>Stephanodiscaceae</taxon>
        <taxon>Cyclostephanos</taxon>
    </lineage>
</organism>
<comment type="caution">
    <text evidence="2">The sequence shown here is derived from an EMBL/GenBank/DDBJ whole genome shotgun (WGS) entry which is preliminary data.</text>
</comment>
<proteinExistence type="predicted"/>
<feature type="compositionally biased region" description="Low complexity" evidence="1">
    <location>
        <begin position="40"/>
        <end position="56"/>
    </location>
</feature>
<dbReference type="SUPFAM" id="SSF47072">
    <property type="entry name" value="Cysteine alpha-hairpin motif"/>
    <property type="match status" value="1"/>
</dbReference>
<dbReference type="PANTHER" id="PTHR13523:SF2">
    <property type="entry name" value="COILED-COIL-HELIX-COILED-COIL-HELIX DOMAIN CONTAINING 2, ISOFORM A-RELATED"/>
    <property type="match status" value="1"/>
</dbReference>
<dbReference type="InterPro" id="IPR055304">
    <property type="entry name" value="CHCHD2/10-like"/>
</dbReference>
<dbReference type="InterPro" id="IPR009069">
    <property type="entry name" value="Cys_alpha_HP_mot_SF"/>
</dbReference>
<name>A0ABD3RBL2_9STRA</name>
<sequence>MARSRRGSSSSSSGGGLFGAKRTPAPPAPARRPPAPPAPAASAHPPAPMQSHAPAPSGGGGMLSGIGSTIAQGMAFGTGSAIAHRAVGAVANSFGGGGGDAPAVDQQQQVAAAPMIGQQQAQGPCAYDKEMFFDCLKQNKGDQESCSFLYQQLQSCQRNETTFG</sequence>
<keyword evidence="3" id="KW-1185">Reference proteome</keyword>
<feature type="region of interest" description="Disordered" evidence="1">
    <location>
        <begin position="1"/>
        <end position="67"/>
    </location>
</feature>
<protein>
    <recommendedName>
        <fullName evidence="4">CHCH domain-containing protein</fullName>
    </recommendedName>
</protein>
<evidence type="ECO:0000313" key="2">
    <source>
        <dbReference type="EMBL" id="KAL3810348.1"/>
    </source>
</evidence>
<dbReference type="Proteomes" id="UP001530377">
    <property type="component" value="Unassembled WGS sequence"/>
</dbReference>
<reference evidence="2 3" key="1">
    <citation type="submission" date="2024-10" db="EMBL/GenBank/DDBJ databases">
        <title>Updated reference genomes for cyclostephanoid diatoms.</title>
        <authorList>
            <person name="Roberts W.R."/>
            <person name="Alverson A.J."/>
        </authorList>
    </citation>
    <scope>NUCLEOTIDE SEQUENCE [LARGE SCALE GENOMIC DNA]</scope>
    <source>
        <strain evidence="2 3">AJA228-03</strain>
    </source>
</reference>
<dbReference type="PANTHER" id="PTHR13523">
    <property type="entry name" value="COILED-COIL-HELIX-COILED-COIL-HELIX DOMAIN CONTAINING 2/NUR77"/>
    <property type="match status" value="1"/>
</dbReference>
<evidence type="ECO:0000256" key="1">
    <source>
        <dbReference type="SAM" id="MobiDB-lite"/>
    </source>
</evidence>